<gene>
    <name evidence="2" type="ORF">C2845_PM18G04100</name>
</gene>
<dbReference type="AlphaFoldDB" id="A0A3L6PLA9"/>
<accession>A0A3L6PLA9</accession>
<dbReference type="SUPFAM" id="SSF52058">
    <property type="entry name" value="L domain-like"/>
    <property type="match status" value="1"/>
</dbReference>
<protein>
    <submittedName>
        <fullName evidence="2">Uncharacterized protein</fullName>
    </submittedName>
</protein>
<comment type="caution">
    <text evidence="2">The sequence shown here is derived from an EMBL/GenBank/DDBJ whole genome shotgun (WGS) entry which is preliminary data.</text>
</comment>
<evidence type="ECO:0000313" key="3">
    <source>
        <dbReference type="Proteomes" id="UP000275267"/>
    </source>
</evidence>
<sequence length="184" mass="20096">MALRQLRELCLQSTKLTADLLTALANLNYLQYLKLIADELDEITIKDRALPRLLCLCFVLQRPTFPNIEEGALPFLESLQLYCKDLEGISNIQIKCFKQLREITLDGGVTNGTVQNLVRAAKEHPSRPKVILLKAPDPSPAEVVPREDPAASGATENGAGTQILPTGPNASLTDFSIDSIDSIA</sequence>
<dbReference type="OrthoDB" id="10540778at2759"/>
<feature type="compositionally biased region" description="Polar residues" evidence="1">
    <location>
        <begin position="154"/>
        <end position="170"/>
    </location>
</feature>
<dbReference type="Gene3D" id="3.80.10.10">
    <property type="entry name" value="Ribonuclease Inhibitor"/>
    <property type="match status" value="1"/>
</dbReference>
<reference evidence="3" key="1">
    <citation type="journal article" date="2019" name="Nat. Commun.">
        <title>The genome of broomcorn millet.</title>
        <authorList>
            <person name="Zou C."/>
            <person name="Miki D."/>
            <person name="Li D."/>
            <person name="Tang Q."/>
            <person name="Xiao L."/>
            <person name="Rajput S."/>
            <person name="Deng P."/>
            <person name="Jia W."/>
            <person name="Huang R."/>
            <person name="Zhang M."/>
            <person name="Sun Y."/>
            <person name="Hu J."/>
            <person name="Fu X."/>
            <person name="Schnable P.S."/>
            <person name="Li F."/>
            <person name="Zhang H."/>
            <person name="Feng B."/>
            <person name="Zhu X."/>
            <person name="Liu R."/>
            <person name="Schnable J.C."/>
            <person name="Zhu J.-K."/>
            <person name="Zhang H."/>
        </authorList>
    </citation>
    <scope>NUCLEOTIDE SEQUENCE [LARGE SCALE GENOMIC DNA]</scope>
</reference>
<dbReference type="STRING" id="4540.A0A3L6PLA9"/>
<keyword evidence="3" id="KW-1185">Reference proteome</keyword>
<evidence type="ECO:0000313" key="2">
    <source>
        <dbReference type="EMBL" id="RLM58405.1"/>
    </source>
</evidence>
<dbReference type="EMBL" id="PQIB02000017">
    <property type="protein sequence ID" value="RLM58405.1"/>
    <property type="molecule type" value="Genomic_DNA"/>
</dbReference>
<dbReference type="Proteomes" id="UP000275267">
    <property type="component" value="Unassembled WGS sequence"/>
</dbReference>
<dbReference type="InterPro" id="IPR032675">
    <property type="entry name" value="LRR_dom_sf"/>
</dbReference>
<proteinExistence type="predicted"/>
<name>A0A3L6PLA9_PANMI</name>
<feature type="region of interest" description="Disordered" evidence="1">
    <location>
        <begin position="138"/>
        <end position="170"/>
    </location>
</feature>
<organism evidence="2 3">
    <name type="scientific">Panicum miliaceum</name>
    <name type="common">Proso millet</name>
    <name type="synonym">Broomcorn millet</name>
    <dbReference type="NCBI Taxonomy" id="4540"/>
    <lineage>
        <taxon>Eukaryota</taxon>
        <taxon>Viridiplantae</taxon>
        <taxon>Streptophyta</taxon>
        <taxon>Embryophyta</taxon>
        <taxon>Tracheophyta</taxon>
        <taxon>Spermatophyta</taxon>
        <taxon>Magnoliopsida</taxon>
        <taxon>Liliopsida</taxon>
        <taxon>Poales</taxon>
        <taxon>Poaceae</taxon>
        <taxon>PACMAD clade</taxon>
        <taxon>Panicoideae</taxon>
        <taxon>Panicodae</taxon>
        <taxon>Paniceae</taxon>
        <taxon>Panicinae</taxon>
        <taxon>Panicum</taxon>
        <taxon>Panicum sect. Panicum</taxon>
    </lineage>
</organism>
<evidence type="ECO:0000256" key="1">
    <source>
        <dbReference type="SAM" id="MobiDB-lite"/>
    </source>
</evidence>